<gene>
    <name evidence="1" type="ORF">mRhiFer1_009831</name>
</gene>
<evidence type="ECO:0000313" key="1">
    <source>
        <dbReference type="EMBL" id="KAF6364706.1"/>
    </source>
</evidence>
<evidence type="ECO:0000313" key="2">
    <source>
        <dbReference type="Proteomes" id="UP000585614"/>
    </source>
</evidence>
<dbReference type="EMBL" id="JACAGC010000005">
    <property type="protein sequence ID" value="KAF6364706.1"/>
    <property type="molecule type" value="Genomic_DNA"/>
</dbReference>
<dbReference type="Proteomes" id="UP000585614">
    <property type="component" value="Unassembled WGS sequence"/>
</dbReference>
<organism evidence="1 2">
    <name type="scientific">Rhinolophus ferrumequinum</name>
    <name type="common">Greater horseshoe bat</name>
    <dbReference type="NCBI Taxonomy" id="59479"/>
    <lineage>
        <taxon>Eukaryota</taxon>
        <taxon>Metazoa</taxon>
        <taxon>Chordata</taxon>
        <taxon>Craniata</taxon>
        <taxon>Vertebrata</taxon>
        <taxon>Euteleostomi</taxon>
        <taxon>Mammalia</taxon>
        <taxon>Eutheria</taxon>
        <taxon>Laurasiatheria</taxon>
        <taxon>Chiroptera</taxon>
        <taxon>Yinpterochiroptera</taxon>
        <taxon>Rhinolophoidea</taxon>
        <taxon>Rhinolophidae</taxon>
        <taxon>Rhinolophinae</taxon>
        <taxon>Rhinolophus</taxon>
    </lineage>
</organism>
<accession>A0A7J7YST9</accession>
<reference evidence="1 2" key="1">
    <citation type="journal article" date="2020" name="Nature">
        <title>Six reference-quality genomes reveal evolution of bat adaptations.</title>
        <authorList>
            <person name="Jebb D."/>
            <person name="Huang Z."/>
            <person name="Pippel M."/>
            <person name="Hughes G.M."/>
            <person name="Lavrichenko K."/>
            <person name="Devanna P."/>
            <person name="Winkler S."/>
            <person name="Jermiin L.S."/>
            <person name="Skirmuntt E.C."/>
            <person name="Katzourakis A."/>
            <person name="Burkitt-Gray L."/>
            <person name="Ray D.A."/>
            <person name="Sullivan K.A.M."/>
            <person name="Roscito J.G."/>
            <person name="Kirilenko B.M."/>
            <person name="Davalos L.M."/>
            <person name="Corthals A.P."/>
            <person name="Power M.L."/>
            <person name="Jones G."/>
            <person name="Ransome R.D."/>
            <person name="Dechmann D.K.N."/>
            <person name="Locatelli A.G."/>
            <person name="Puechmaille S.J."/>
            <person name="Fedrigo O."/>
            <person name="Jarvis E.D."/>
            <person name="Hiller M."/>
            <person name="Vernes S.C."/>
            <person name="Myers E.W."/>
            <person name="Teeling E.C."/>
        </authorList>
    </citation>
    <scope>NUCLEOTIDE SEQUENCE [LARGE SCALE GENOMIC DNA]</scope>
    <source>
        <strain evidence="1">MRhiFer1</strain>
        <tissue evidence="1">Lung</tissue>
    </source>
</reference>
<dbReference type="AlphaFoldDB" id="A0A7J7YST9"/>
<proteinExistence type="predicted"/>
<name>A0A7J7YST9_RHIFE</name>
<protein>
    <submittedName>
        <fullName evidence="1">Uncharacterized protein</fullName>
    </submittedName>
</protein>
<comment type="caution">
    <text evidence="1">The sequence shown here is derived from an EMBL/GenBank/DDBJ whole genome shotgun (WGS) entry which is preliminary data.</text>
</comment>
<sequence>MQITILSVAAKPQQFLKRLKKGFCFQIHIIFQPHPLSLEDRAGRIPTLVLVACWCFICLKPRAKSLSSSGEKQRWGQQEGWACWLGPRCAGFSGLEATKGGLLPLRCLMTGSGFICLSFSQRGW</sequence>